<feature type="chain" id="PRO_5040759293" description="Thioredoxin domain-containing protein" evidence="1">
    <location>
        <begin position="48"/>
        <end position="249"/>
    </location>
</feature>
<evidence type="ECO:0000313" key="3">
    <source>
        <dbReference type="EMBL" id="GLI95315.1"/>
    </source>
</evidence>
<protein>
    <recommendedName>
        <fullName evidence="2">Thioredoxin domain-containing protein</fullName>
    </recommendedName>
</protein>
<proteinExistence type="predicted"/>
<gene>
    <name evidence="3" type="ORF">LMG27198_43070</name>
</gene>
<dbReference type="Gene3D" id="3.40.30.10">
    <property type="entry name" value="Glutaredoxin"/>
    <property type="match status" value="1"/>
</dbReference>
<dbReference type="AlphaFoldDB" id="A0A9W6LU11"/>
<dbReference type="Pfam" id="PF01323">
    <property type="entry name" value="DSBA"/>
    <property type="match status" value="1"/>
</dbReference>
<dbReference type="SUPFAM" id="SSF52833">
    <property type="entry name" value="Thioredoxin-like"/>
    <property type="match status" value="1"/>
</dbReference>
<feature type="signal peptide" evidence="1">
    <location>
        <begin position="1"/>
        <end position="47"/>
    </location>
</feature>
<dbReference type="InterPro" id="IPR036249">
    <property type="entry name" value="Thioredoxin-like_sf"/>
</dbReference>
<evidence type="ECO:0000256" key="1">
    <source>
        <dbReference type="SAM" id="SignalP"/>
    </source>
</evidence>
<accession>A0A9W6LU11</accession>
<dbReference type="InterPro" id="IPR013766">
    <property type="entry name" value="Thioredoxin_domain"/>
</dbReference>
<dbReference type="RefSeq" id="WP_281806089.1">
    <property type="nucleotide sequence ID" value="NZ_BSEC01000003.1"/>
</dbReference>
<dbReference type="EMBL" id="BSEC01000003">
    <property type="protein sequence ID" value="GLI95315.1"/>
    <property type="molecule type" value="Genomic_DNA"/>
</dbReference>
<dbReference type="GO" id="GO:0016491">
    <property type="term" value="F:oxidoreductase activity"/>
    <property type="evidence" value="ECO:0007669"/>
    <property type="project" value="InterPro"/>
</dbReference>
<name>A0A9W6LU11_9HYPH</name>
<keyword evidence="1" id="KW-0732">Signal</keyword>
<reference evidence="3" key="1">
    <citation type="journal article" date="2023" name="Int. J. Syst. Evol. Microbiol.">
        <title>Methylocystis iwaonis sp. nov., a type II methane-oxidizing bacterium from surface soil of a rice paddy field in Japan, and emended description of the genus Methylocystis (ex Whittenbury et al. 1970) Bowman et al. 1993.</title>
        <authorList>
            <person name="Kaise H."/>
            <person name="Sawadogo J.B."/>
            <person name="Alam M.S."/>
            <person name="Ueno C."/>
            <person name="Dianou D."/>
            <person name="Shinjo R."/>
            <person name="Asakawa S."/>
        </authorList>
    </citation>
    <scope>NUCLEOTIDE SEQUENCE</scope>
    <source>
        <strain evidence="3">LMG27198</strain>
    </source>
</reference>
<comment type="caution">
    <text evidence="3">The sequence shown here is derived from an EMBL/GenBank/DDBJ whole genome shotgun (WGS) entry which is preliminary data.</text>
</comment>
<evidence type="ECO:0000259" key="2">
    <source>
        <dbReference type="PROSITE" id="PS51352"/>
    </source>
</evidence>
<sequence>MFATGITCRRETLGQYRKSGAARPTRRGVLALLGALLPAVTSTLADAGPNPAARADGVTLPELFPIPSNLYPSSLPGIIRQGAGSAEIEIYEFFDYNCAYCKKAAHEIEEIIAANPDVKLGLVNSPILSVGSVQAAKVQQAVLRLYGPPVAAAFHQRMFTKRGQSDGVSALAVARDMALDPAKVEESADSAVVGGVLRRQAELTASLGVSMTPSFAIAGFGFAGWPGKKALQTMISNVRRCERPICDRK</sequence>
<dbReference type="PANTHER" id="PTHR35272:SF3">
    <property type="entry name" value="THIOL:DISULFIDE INTERCHANGE PROTEIN DSBC"/>
    <property type="match status" value="1"/>
</dbReference>
<feature type="domain" description="Thioredoxin" evidence="2">
    <location>
        <begin position="31"/>
        <end position="193"/>
    </location>
</feature>
<evidence type="ECO:0000313" key="4">
    <source>
        <dbReference type="Proteomes" id="UP001144323"/>
    </source>
</evidence>
<organism evidence="3 4">
    <name type="scientific">Methylocystis echinoides</name>
    <dbReference type="NCBI Taxonomy" id="29468"/>
    <lineage>
        <taxon>Bacteria</taxon>
        <taxon>Pseudomonadati</taxon>
        <taxon>Pseudomonadota</taxon>
        <taxon>Alphaproteobacteria</taxon>
        <taxon>Hyphomicrobiales</taxon>
        <taxon>Methylocystaceae</taxon>
        <taxon>Methylocystis</taxon>
    </lineage>
</organism>
<dbReference type="PROSITE" id="PS51352">
    <property type="entry name" value="THIOREDOXIN_2"/>
    <property type="match status" value="1"/>
</dbReference>
<keyword evidence="4" id="KW-1185">Reference proteome</keyword>
<dbReference type="Proteomes" id="UP001144323">
    <property type="component" value="Unassembled WGS sequence"/>
</dbReference>
<dbReference type="PANTHER" id="PTHR35272">
    <property type="entry name" value="THIOL:DISULFIDE INTERCHANGE PROTEIN DSBC-RELATED"/>
    <property type="match status" value="1"/>
</dbReference>
<dbReference type="InterPro" id="IPR001853">
    <property type="entry name" value="DSBA-like_thioredoxin_dom"/>
</dbReference>
<dbReference type="InterPro" id="IPR051470">
    <property type="entry name" value="Thiol:disulfide_interchange"/>
</dbReference>